<name>A0A6I6JUU4_9BACT</name>
<keyword evidence="16" id="KW-1185">Reference proteome</keyword>
<sequence>MKKLAFLILAHNDSVHLSKLIKALNYNSDFYVHIDKKTNIKEFQDRIPLKNVFFLENRITVSWAGISMVDALFELIHEVLKCEIEYSHAVFITGSCYPIKSIKTIYEEFISNPEKEYINFIDMRDSPEHYIKLIKQKWFKEPIFHFKNKHLINLDKCIRFLLNKLKLKNHWGEKIIPYTGHTWCALTMNCCKYVYEYHRNNPWFREMNRFTMAADEHYIHTIIGNSFFKPLSLGVTKYKGRGLYQYTSIYLIDKSLVKWYDLNDWKEIKASDKLFIRKVNSQTGNELVTKINNELF</sequence>
<evidence type="ECO:0000256" key="7">
    <source>
        <dbReference type="ARBA" id="ARBA00022824"/>
    </source>
</evidence>
<dbReference type="GO" id="GO:0015012">
    <property type="term" value="P:heparan sulfate proteoglycan biosynthetic process"/>
    <property type="evidence" value="ECO:0007669"/>
    <property type="project" value="TreeGrafter"/>
</dbReference>
<evidence type="ECO:0000256" key="5">
    <source>
        <dbReference type="ARBA" id="ARBA00022692"/>
    </source>
</evidence>
<dbReference type="EMBL" id="CP046401">
    <property type="protein sequence ID" value="QGY43173.1"/>
    <property type="molecule type" value="Genomic_DNA"/>
</dbReference>
<dbReference type="KEGG" id="mcos:GM418_05720"/>
<keyword evidence="11" id="KW-0472">Membrane</keyword>
<evidence type="ECO:0000256" key="13">
    <source>
        <dbReference type="ARBA" id="ARBA00023180"/>
    </source>
</evidence>
<organism evidence="15 16">
    <name type="scientific">Maribellus comscasis</name>
    <dbReference type="NCBI Taxonomy" id="2681766"/>
    <lineage>
        <taxon>Bacteria</taxon>
        <taxon>Pseudomonadati</taxon>
        <taxon>Bacteroidota</taxon>
        <taxon>Bacteroidia</taxon>
        <taxon>Marinilabiliales</taxon>
        <taxon>Prolixibacteraceae</taxon>
        <taxon>Maribellus</taxon>
    </lineage>
</organism>
<evidence type="ECO:0000256" key="4">
    <source>
        <dbReference type="ARBA" id="ARBA00022679"/>
    </source>
</evidence>
<keyword evidence="10" id="KW-0333">Golgi apparatus</keyword>
<evidence type="ECO:0000256" key="9">
    <source>
        <dbReference type="ARBA" id="ARBA00022989"/>
    </source>
</evidence>
<evidence type="ECO:0000256" key="10">
    <source>
        <dbReference type="ARBA" id="ARBA00023034"/>
    </source>
</evidence>
<dbReference type="GO" id="GO:0016020">
    <property type="term" value="C:membrane"/>
    <property type="evidence" value="ECO:0007669"/>
    <property type="project" value="InterPro"/>
</dbReference>
<keyword evidence="7" id="KW-0256">Endoplasmic reticulum</keyword>
<keyword evidence="12" id="KW-1015">Disulfide bond</keyword>
<keyword evidence="4" id="KW-0808">Transferase</keyword>
<dbReference type="PANTHER" id="PTHR46025:SF3">
    <property type="entry name" value="XYLOSYLTRANSFERASE OXT"/>
    <property type="match status" value="1"/>
</dbReference>
<keyword evidence="6" id="KW-0479">Metal-binding</keyword>
<dbReference type="GO" id="GO:0030158">
    <property type="term" value="F:protein xylosyltransferase activity"/>
    <property type="evidence" value="ECO:0007669"/>
    <property type="project" value="InterPro"/>
</dbReference>
<keyword evidence="13" id="KW-0325">Glycoprotein</keyword>
<keyword evidence="8" id="KW-0735">Signal-anchor</keyword>
<keyword evidence="9" id="KW-1133">Transmembrane helix</keyword>
<dbReference type="AlphaFoldDB" id="A0A6I6JUU4"/>
<accession>A0A6I6JUU4</accession>
<protein>
    <recommendedName>
        <fullName evidence="14">Peptide O-xylosyltransferase</fullName>
    </recommendedName>
</protein>
<dbReference type="InterPro" id="IPR003406">
    <property type="entry name" value="Glyco_trans_14"/>
</dbReference>
<dbReference type="Proteomes" id="UP000428260">
    <property type="component" value="Chromosome"/>
</dbReference>
<dbReference type="RefSeq" id="WP_158864043.1">
    <property type="nucleotide sequence ID" value="NZ_CP046401.1"/>
</dbReference>
<keyword evidence="5" id="KW-0812">Transmembrane</keyword>
<proteinExistence type="predicted"/>
<evidence type="ECO:0000256" key="3">
    <source>
        <dbReference type="ARBA" id="ARBA00022676"/>
    </source>
</evidence>
<reference evidence="15 16" key="1">
    <citation type="submission" date="2019-11" db="EMBL/GenBank/DDBJ databases">
        <authorList>
            <person name="Zheng R.K."/>
            <person name="Sun C.M."/>
        </authorList>
    </citation>
    <scope>NUCLEOTIDE SEQUENCE [LARGE SCALE GENOMIC DNA]</scope>
    <source>
        <strain evidence="15 16">WC007</strain>
    </source>
</reference>
<dbReference type="PANTHER" id="PTHR46025">
    <property type="entry name" value="XYLOSYLTRANSFERASE OXT"/>
    <property type="match status" value="1"/>
</dbReference>
<evidence type="ECO:0000313" key="16">
    <source>
        <dbReference type="Proteomes" id="UP000428260"/>
    </source>
</evidence>
<comment type="subcellular location">
    <subcellularLocation>
        <location evidence="2">Endoplasmic reticulum membrane</location>
        <topology evidence="2">Single-pass type II membrane protein</topology>
    </subcellularLocation>
    <subcellularLocation>
        <location evidence="1">Golgi apparatus membrane</location>
        <topology evidence="1">Single-pass type II membrane protein</topology>
    </subcellularLocation>
</comment>
<dbReference type="Pfam" id="PF02485">
    <property type="entry name" value="Branch"/>
    <property type="match status" value="1"/>
</dbReference>
<evidence type="ECO:0000313" key="15">
    <source>
        <dbReference type="EMBL" id="QGY43173.1"/>
    </source>
</evidence>
<keyword evidence="3" id="KW-0328">Glycosyltransferase</keyword>
<evidence type="ECO:0000256" key="8">
    <source>
        <dbReference type="ARBA" id="ARBA00022968"/>
    </source>
</evidence>
<evidence type="ECO:0000256" key="1">
    <source>
        <dbReference type="ARBA" id="ARBA00004323"/>
    </source>
</evidence>
<dbReference type="GO" id="GO:0046872">
    <property type="term" value="F:metal ion binding"/>
    <property type="evidence" value="ECO:0007669"/>
    <property type="project" value="UniProtKB-KW"/>
</dbReference>
<evidence type="ECO:0000256" key="2">
    <source>
        <dbReference type="ARBA" id="ARBA00004648"/>
    </source>
</evidence>
<dbReference type="InterPro" id="IPR043538">
    <property type="entry name" value="XYLT"/>
</dbReference>
<evidence type="ECO:0000256" key="11">
    <source>
        <dbReference type="ARBA" id="ARBA00023136"/>
    </source>
</evidence>
<dbReference type="GO" id="GO:0050650">
    <property type="term" value="P:chondroitin sulfate proteoglycan biosynthetic process"/>
    <property type="evidence" value="ECO:0007669"/>
    <property type="project" value="TreeGrafter"/>
</dbReference>
<evidence type="ECO:0000256" key="6">
    <source>
        <dbReference type="ARBA" id="ARBA00022723"/>
    </source>
</evidence>
<gene>
    <name evidence="15" type="ORF">GM418_05720</name>
</gene>
<evidence type="ECO:0000256" key="14">
    <source>
        <dbReference type="ARBA" id="ARBA00042865"/>
    </source>
</evidence>
<evidence type="ECO:0000256" key="12">
    <source>
        <dbReference type="ARBA" id="ARBA00023157"/>
    </source>
</evidence>